<evidence type="ECO:0000313" key="6">
    <source>
        <dbReference type="EMBL" id="SEK42921.1"/>
    </source>
</evidence>
<feature type="signal peptide" evidence="4">
    <location>
        <begin position="1"/>
        <end position="27"/>
    </location>
</feature>
<organism evidence="6 7">
    <name type="scientific">Ectothiorhodospira marina</name>
    <dbReference type="NCBI Taxonomy" id="1396821"/>
    <lineage>
        <taxon>Bacteria</taxon>
        <taxon>Pseudomonadati</taxon>
        <taxon>Pseudomonadota</taxon>
        <taxon>Gammaproteobacteria</taxon>
        <taxon>Chromatiales</taxon>
        <taxon>Ectothiorhodospiraceae</taxon>
        <taxon>Ectothiorhodospira</taxon>
    </lineage>
</organism>
<keyword evidence="2 6" id="KW-0255">Endonuclease</keyword>
<feature type="domain" description="TNase-like" evidence="5">
    <location>
        <begin position="40"/>
        <end position="171"/>
    </location>
</feature>
<dbReference type="AlphaFoldDB" id="A0A1H7GXV8"/>
<dbReference type="PROSITE" id="PS50830">
    <property type="entry name" value="TNASE_3"/>
    <property type="match status" value="1"/>
</dbReference>
<dbReference type="Pfam" id="PF00565">
    <property type="entry name" value="SNase"/>
    <property type="match status" value="1"/>
</dbReference>
<evidence type="ECO:0000259" key="5">
    <source>
        <dbReference type="PROSITE" id="PS50830"/>
    </source>
</evidence>
<dbReference type="GO" id="GO:0016787">
    <property type="term" value="F:hydrolase activity"/>
    <property type="evidence" value="ECO:0007669"/>
    <property type="project" value="UniProtKB-KW"/>
</dbReference>
<evidence type="ECO:0000313" key="7">
    <source>
        <dbReference type="Proteomes" id="UP000199256"/>
    </source>
</evidence>
<dbReference type="InterPro" id="IPR016071">
    <property type="entry name" value="Staphylococal_nuclease_OB-fold"/>
</dbReference>
<dbReference type="Gene3D" id="2.40.50.90">
    <property type="match status" value="1"/>
</dbReference>
<dbReference type="GO" id="GO:0004519">
    <property type="term" value="F:endonuclease activity"/>
    <property type="evidence" value="ECO:0007669"/>
    <property type="project" value="UniProtKB-KW"/>
</dbReference>
<gene>
    <name evidence="6" type="ORF">SAMN05444515_1029</name>
</gene>
<dbReference type="STRING" id="1396821.SAMN05444515_1029"/>
<keyword evidence="3" id="KW-0378">Hydrolase</keyword>
<dbReference type="PANTHER" id="PTHR12302:SF3">
    <property type="entry name" value="SERINE_THREONINE-PROTEIN KINASE 31"/>
    <property type="match status" value="1"/>
</dbReference>
<evidence type="ECO:0000256" key="1">
    <source>
        <dbReference type="ARBA" id="ARBA00022722"/>
    </source>
</evidence>
<dbReference type="Proteomes" id="UP000199256">
    <property type="component" value="Unassembled WGS sequence"/>
</dbReference>
<evidence type="ECO:0000256" key="4">
    <source>
        <dbReference type="SAM" id="SignalP"/>
    </source>
</evidence>
<keyword evidence="4" id="KW-0732">Signal</keyword>
<dbReference type="InterPro" id="IPR035437">
    <property type="entry name" value="SNase_OB-fold_sf"/>
</dbReference>
<reference evidence="7" key="1">
    <citation type="submission" date="2016-10" db="EMBL/GenBank/DDBJ databases">
        <authorList>
            <person name="Varghese N."/>
            <person name="Submissions S."/>
        </authorList>
    </citation>
    <scope>NUCLEOTIDE SEQUENCE [LARGE SCALE GENOMIC DNA]</scope>
    <source>
        <strain evidence="7">DSM 241</strain>
    </source>
</reference>
<evidence type="ECO:0000256" key="2">
    <source>
        <dbReference type="ARBA" id="ARBA00022759"/>
    </source>
</evidence>
<name>A0A1H7GXV8_9GAMM</name>
<proteinExistence type="predicted"/>
<dbReference type="SMART" id="SM00318">
    <property type="entry name" value="SNc"/>
    <property type="match status" value="1"/>
</dbReference>
<evidence type="ECO:0000256" key="3">
    <source>
        <dbReference type="ARBA" id="ARBA00022801"/>
    </source>
</evidence>
<dbReference type="SUPFAM" id="SSF50199">
    <property type="entry name" value="Staphylococcal nuclease"/>
    <property type="match status" value="1"/>
</dbReference>
<keyword evidence="7" id="KW-1185">Reference proteome</keyword>
<dbReference type="PANTHER" id="PTHR12302">
    <property type="entry name" value="EBNA2 BINDING PROTEIN P100"/>
    <property type="match status" value="1"/>
</dbReference>
<accession>A0A1H7GXV8</accession>
<keyword evidence="1" id="KW-0540">Nuclease</keyword>
<dbReference type="EMBL" id="FOAA01000002">
    <property type="protein sequence ID" value="SEK42921.1"/>
    <property type="molecule type" value="Genomic_DNA"/>
</dbReference>
<feature type="chain" id="PRO_5011616737" evidence="4">
    <location>
        <begin position="28"/>
        <end position="266"/>
    </location>
</feature>
<protein>
    <submittedName>
        <fullName evidence="6">Endonuclease YncB, thermonuclease family</fullName>
    </submittedName>
</protein>
<sequence length="266" mass="30304">MAGKMRWSTRAPWVGALVALCLGTAHAADLPDSCGGPQGRINQGQVNHVYDGDSVRLTNGTRVRLIGLDTPEIFWHEQTAEPYAHEARDTLMELLRDHDHRVLLVHDAERKDRYQRTLAHLFTPDGQSITALLLRQGLATAMTIPPNDWHLDCYRDAEALARAEALKVWSLEHLEAFEAEELPRDAEGFRIVTGEVVRLGQSQRAHWINLEGDVAFRIDREDMQYFPDLDIDALRGERVEGRGFVYTHRGQPRIRIRHPADLRILE</sequence>